<dbReference type="Pfam" id="PF14539">
    <property type="entry name" value="DUF4442"/>
    <property type="match status" value="1"/>
</dbReference>
<accession>A0ABT0PST9</accession>
<dbReference type="EMBL" id="JAMFMA010000002">
    <property type="protein sequence ID" value="MCL6274031.1"/>
    <property type="molecule type" value="Genomic_DNA"/>
</dbReference>
<proteinExistence type="predicted"/>
<evidence type="ECO:0000313" key="1">
    <source>
        <dbReference type="EMBL" id="MCL6274031.1"/>
    </source>
</evidence>
<evidence type="ECO:0000313" key="2">
    <source>
        <dbReference type="Proteomes" id="UP001203607"/>
    </source>
</evidence>
<dbReference type="RefSeq" id="WP_249657220.1">
    <property type="nucleotide sequence ID" value="NZ_JAMFMA010000002.1"/>
</dbReference>
<comment type="caution">
    <text evidence="1">The sequence shown here is derived from an EMBL/GenBank/DDBJ whole genome shotgun (WGS) entry which is preliminary data.</text>
</comment>
<dbReference type="Proteomes" id="UP001203607">
    <property type="component" value="Unassembled WGS sequence"/>
</dbReference>
<keyword evidence="2" id="KW-1185">Reference proteome</keyword>
<organism evidence="1 2">
    <name type="scientific">Flagellimonas spongiicola</name>
    <dbReference type="NCBI Taxonomy" id="2942208"/>
    <lineage>
        <taxon>Bacteria</taxon>
        <taxon>Pseudomonadati</taxon>
        <taxon>Bacteroidota</taxon>
        <taxon>Flavobacteriia</taxon>
        <taxon>Flavobacteriales</taxon>
        <taxon>Flavobacteriaceae</taxon>
        <taxon>Flagellimonas</taxon>
    </lineage>
</organism>
<protein>
    <submittedName>
        <fullName evidence="1">DUF4442 domain-containing protein</fullName>
    </submittedName>
</protein>
<dbReference type="Gene3D" id="3.10.129.10">
    <property type="entry name" value="Hotdog Thioesterase"/>
    <property type="match status" value="1"/>
</dbReference>
<dbReference type="InterPro" id="IPR027961">
    <property type="entry name" value="DUF4442"/>
</dbReference>
<reference evidence="1 2" key="1">
    <citation type="submission" date="2022-05" db="EMBL/GenBank/DDBJ databases">
        <authorList>
            <person name="Park J.-S."/>
        </authorList>
    </citation>
    <scope>NUCLEOTIDE SEQUENCE [LARGE SCALE GENOMIC DNA]</scope>
    <source>
        <strain evidence="1 2">2012CJ35-5</strain>
    </source>
</reference>
<gene>
    <name evidence="1" type="ORF">M3P19_08420</name>
</gene>
<sequence length="173" mass="20340">MSIYQNLMGVGEKVFKKHHLLKYGFNFSPMYRRSTGRITHISEDLHYATIRLKLSYKNRNYVNSIYGGSMFSAVDPVPMIQLINILGLEYVVWDKAAKIQFKRPAKEHLFAEFHFTVEEIAEIKSRVVNENEIEILKTTDLTNKDKSKIYCQVHKTIYIANKAYFKQKRSKRP</sequence>
<name>A0ABT0PST9_9FLAO</name>
<dbReference type="InterPro" id="IPR029069">
    <property type="entry name" value="HotDog_dom_sf"/>
</dbReference>
<dbReference type="SUPFAM" id="SSF54637">
    <property type="entry name" value="Thioesterase/thiol ester dehydrase-isomerase"/>
    <property type="match status" value="1"/>
</dbReference>